<evidence type="ECO:0000256" key="1">
    <source>
        <dbReference type="ARBA" id="ARBA00007926"/>
    </source>
</evidence>
<proteinExistence type="inferred from homology"/>
<dbReference type="Pfam" id="PF01778">
    <property type="entry name" value="Ribosomal_L28e"/>
    <property type="match status" value="1"/>
</dbReference>
<sequence length="143" mass="15643">MVAVNNASAAIQWNVIRRHSAFLHKRRSIRTPFSSDRFNLTGKYTTRSSGVGADAAVSVRLTEDNKGVVVETRKRSQGAQHRPASSVLSVTHKSGGPKAVIKAVGGQVRAYDRKLAHKAQKRASQLLRSVKPRKTKKSKKTTA</sequence>
<feature type="region of interest" description="Disordered" evidence="6">
    <location>
        <begin position="114"/>
        <end position="143"/>
    </location>
</feature>
<dbReference type="GO" id="GO:0005840">
    <property type="term" value="C:ribosome"/>
    <property type="evidence" value="ECO:0007669"/>
    <property type="project" value="UniProtKB-KW"/>
</dbReference>
<accession>A0A811LPK9</accession>
<evidence type="ECO:0000313" key="9">
    <source>
        <dbReference type="Proteomes" id="UP000614601"/>
    </source>
</evidence>
<dbReference type="InterPro" id="IPR029004">
    <property type="entry name" value="Ribosomal_eL28/Mak16"/>
</dbReference>
<organism evidence="8 9">
    <name type="scientific">Bursaphelenchus okinawaensis</name>
    <dbReference type="NCBI Taxonomy" id="465554"/>
    <lineage>
        <taxon>Eukaryota</taxon>
        <taxon>Metazoa</taxon>
        <taxon>Ecdysozoa</taxon>
        <taxon>Nematoda</taxon>
        <taxon>Chromadorea</taxon>
        <taxon>Rhabditida</taxon>
        <taxon>Tylenchina</taxon>
        <taxon>Tylenchomorpha</taxon>
        <taxon>Aphelenchoidea</taxon>
        <taxon>Aphelenchoididae</taxon>
        <taxon>Bursaphelenchus</taxon>
    </lineage>
</organism>
<evidence type="ECO:0000256" key="3">
    <source>
        <dbReference type="ARBA" id="ARBA00023274"/>
    </source>
</evidence>
<evidence type="ECO:0000256" key="6">
    <source>
        <dbReference type="SAM" id="MobiDB-lite"/>
    </source>
</evidence>
<dbReference type="Proteomes" id="UP000783686">
    <property type="component" value="Unassembled WGS sequence"/>
</dbReference>
<dbReference type="InterPro" id="IPR002672">
    <property type="entry name" value="Ribosomal_eL28"/>
</dbReference>
<dbReference type="Proteomes" id="UP000614601">
    <property type="component" value="Unassembled WGS sequence"/>
</dbReference>
<evidence type="ECO:0000259" key="7">
    <source>
        <dbReference type="Pfam" id="PF01778"/>
    </source>
</evidence>
<keyword evidence="9" id="KW-1185">Reference proteome</keyword>
<dbReference type="OrthoDB" id="338850at2759"/>
<keyword evidence="2" id="KW-0689">Ribosomal protein</keyword>
<dbReference type="EMBL" id="CAJFCW020000006">
    <property type="protein sequence ID" value="CAG9127216.1"/>
    <property type="molecule type" value="Genomic_DNA"/>
</dbReference>
<feature type="compositionally biased region" description="Basic residues" evidence="6">
    <location>
        <begin position="130"/>
        <end position="143"/>
    </location>
</feature>
<protein>
    <recommendedName>
        <fullName evidence="4">Large ribosomal subunit protein eL28</fullName>
    </recommendedName>
    <alternativeName>
        <fullName evidence="5">60S ribosomal protein L28</fullName>
    </alternativeName>
</protein>
<evidence type="ECO:0000256" key="4">
    <source>
        <dbReference type="ARBA" id="ARBA00035223"/>
    </source>
</evidence>
<dbReference type="EMBL" id="CAJFDH010000006">
    <property type="protein sequence ID" value="CAD5229716.1"/>
    <property type="molecule type" value="Genomic_DNA"/>
</dbReference>
<evidence type="ECO:0000256" key="2">
    <source>
        <dbReference type="ARBA" id="ARBA00022980"/>
    </source>
</evidence>
<keyword evidence="3" id="KW-0687">Ribonucleoprotein</keyword>
<dbReference type="Gene3D" id="3.30.390.110">
    <property type="match status" value="1"/>
</dbReference>
<comment type="similarity">
    <text evidence="1">Belongs to the eukaryotic ribosomal protein eL28 family.</text>
</comment>
<dbReference type="GO" id="GO:0006412">
    <property type="term" value="P:translation"/>
    <property type="evidence" value="ECO:0007669"/>
    <property type="project" value="InterPro"/>
</dbReference>
<comment type="caution">
    <text evidence="8">The sequence shown here is derived from an EMBL/GenBank/DDBJ whole genome shotgun (WGS) entry which is preliminary data.</text>
</comment>
<dbReference type="PANTHER" id="PTHR10544">
    <property type="entry name" value="60S RIBOSOMAL PROTEIN L28"/>
    <property type="match status" value="1"/>
</dbReference>
<gene>
    <name evidence="8" type="ORF">BOKJ2_LOCUS13774</name>
</gene>
<name>A0A811LPK9_9BILA</name>
<dbReference type="GO" id="GO:1990904">
    <property type="term" value="C:ribonucleoprotein complex"/>
    <property type="evidence" value="ECO:0007669"/>
    <property type="project" value="UniProtKB-KW"/>
</dbReference>
<dbReference type="AlphaFoldDB" id="A0A811LPK9"/>
<evidence type="ECO:0000256" key="5">
    <source>
        <dbReference type="ARBA" id="ARBA00035330"/>
    </source>
</evidence>
<feature type="domain" description="Ribosomal eL28/Mak16" evidence="7">
    <location>
        <begin position="11"/>
        <end position="129"/>
    </location>
</feature>
<evidence type="ECO:0000313" key="8">
    <source>
        <dbReference type="EMBL" id="CAD5229716.1"/>
    </source>
</evidence>
<dbReference type="GO" id="GO:0003735">
    <property type="term" value="F:structural constituent of ribosome"/>
    <property type="evidence" value="ECO:0007669"/>
    <property type="project" value="InterPro"/>
</dbReference>
<feature type="region of interest" description="Disordered" evidence="6">
    <location>
        <begin position="71"/>
        <end position="95"/>
    </location>
</feature>
<reference evidence="8" key="1">
    <citation type="submission" date="2020-09" db="EMBL/GenBank/DDBJ databases">
        <authorList>
            <person name="Kikuchi T."/>
        </authorList>
    </citation>
    <scope>NUCLEOTIDE SEQUENCE</scope>
    <source>
        <strain evidence="8">SH1</strain>
    </source>
</reference>